<dbReference type="Proteomes" id="UP000265520">
    <property type="component" value="Unassembled WGS sequence"/>
</dbReference>
<sequence>MVEAAAAPPSPLQHQHHQHQVPPPIPQHQYSDIEMGITASFYEQFYRMDWGLPH</sequence>
<feature type="non-terminal residue" evidence="2">
    <location>
        <position position="54"/>
    </location>
</feature>
<proteinExistence type="predicted"/>
<name>A0A392VGS3_9FABA</name>
<feature type="region of interest" description="Disordered" evidence="1">
    <location>
        <begin position="1"/>
        <end position="29"/>
    </location>
</feature>
<dbReference type="EMBL" id="LXQA011170176">
    <property type="protein sequence ID" value="MCI87596.1"/>
    <property type="molecule type" value="Genomic_DNA"/>
</dbReference>
<comment type="caution">
    <text evidence="2">The sequence shown here is derived from an EMBL/GenBank/DDBJ whole genome shotgun (WGS) entry which is preliminary data.</text>
</comment>
<organism evidence="2 3">
    <name type="scientific">Trifolium medium</name>
    <dbReference type="NCBI Taxonomy" id="97028"/>
    <lineage>
        <taxon>Eukaryota</taxon>
        <taxon>Viridiplantae</taxon>
        <taxon>Streptophyta</taxon>
        <taxon>Embryophyta</taxon>
        <taxon>Tracheophyta</taxon>
        <taxon>Spermatophyta</taxon>
        <taxon>Magnoliopsida</taxon>
        <taxon>eudicotyledons</taxon>
        <taxon>Gunneridae</taxon>
        <taxon>Pentapetalae</taxon>
        <taxon>rosids</taxon>
        <taxon>fabids</taxon>
        <taxon>Fabales</taxon>
        <taxon>Fabaceae</taxon>
        <taxon>Papilionoideae</taxon>
        <taxon>50 kb inversion clade</taxon>
        <taxon>NPAAA clade</taxon>
        <taxon>Hologalegina</taxon>
        <taxon>IRL clade</taxon>
        <taxon>Trifolieae</taxon>
        <taxon>Trifolium</taxon>
    </lineage>
</organism>
<evidence type="ECO:0000313" key="3">
    <source>
        <dbReference type="Proteomes" id="UP000265520"/>
    </source>
</evidence>
<accession>A0A392VGS3</accession>
<reference evidence="2 3" key="1">
    <citation type="journal article" date="2018" name="Front. Plant Sci.">
        <title>Red Clover (Trifolium pratense) and Zigzag Clover (T. medium) - A Picture of Genomic Similarities and Differences.</title>
        <authorList>
            <person name="Dluhosova J."/>
            <person name="Istvanek J."/>
            <person name="Nedelnik J."/>
            <person name="Repkova J."/>
        </authorList>
    </citation>
    <scope>NUCLEOTIDE SEQUENCE [LARGE SCALE GENOMIC DNA]</scope>
    <source>
        <strain evidence="3">cv. 10/8</strain>
        <tissue evidence="2">Leaf</tissue>
    </source>
</reference>
<protein>
    <submittedName>
        <fullName evidence="2">Uncharacterized protein</fullName>
    </submittedName>
</protein>
<dbReference type="AlphaFoldDB" id="A0A392VGS3"/>
<evidence type="ECO:0000313" key="2">
    <source>
        <dbReference type="EMBL" id="MCI87596.1"/>
    </source>
</evidence>
<keyword evidence="3" id="KW-1185">Reference proteome</keyword>
<evidence type="ECO:0000256" key="1">
    <source>
        <dbReference type="SAM" id="MobiDB-lite"/>
    </source>
</evidence>